<gene>
    <name evidence="3" type="ORF">BV95_04519</name>
</gene>
<feature type="domain" description="Rcc01698-like C-terminal" evidence="2">
    <location>
        <begin position="483"/>
        <end position="577"/>
    </location>
</feature>
<evidence type="ECO:0000313" key="3">
    <source>
        <dbReference type="EMBL" id="KEQ49973.1"/>
    </source>
</evidence>
<feature type="domain" description="Tip attachment protein J" evidence="1">
    <location>
        <begin position="233"/>
        <end position="390"/>
    </location>
</feature>
<dbReference type="RefSeq" id="WP_037457545.1">
    <property type="nucleotide sequence ID" value="NZ_JFHR01000116.1"/>
</dbReference>
<dbReference type="PATRIC" id="fig|46429.4.peg.4504"/>
<sequence length="733" mass="75748">MATIVLTALGTAIGGPLGGAIGGMIGNAFDHAVLFKPKGVEGRRLTEVQVQTSTYGAQIPKLFGTMRVAGTVIWATDLKETRHRSGGGKGRPSVTSYSYSASFAVALSARVVRSVRRIWADGNLLRGVAGDFKTEVGAFRLHGGGEDQAVDPLIAAAEGVGLTPGHRGIAYAVFEDLALADYGNRIPSLTFEVEADEGAVSVAGLAAELSGGMLTGEGLGSLGGMAASGADVGDALAPLVEAFGLALVADDGGLRLRASGTEGGAVVGGGGLCRSVNGRTLEGFEQSGGAADGVPVALSVRYYDAERDYQAGVQRIGRPGPGRLEQGMDLPAMLTGEEARALAARKMGMAWTGRATMTLRCGWDALRHAPGDVVTVAGVPGLWRIEEREWEAMAVRLALRRVPGAGAAMPAGASSGAVVRQADRPHGPTTLMLADLPPIRDGLVAAPVVVAAASGGEGWRGAALFAIGATGEAMPVGRTAGRAVMGRLDAPLPSGSATLIDAVHAVQVRLLAADMELNGADEAALALGRNLCLVGRELIQFSHAVQTGEASFRLEGLRRGLFGTEWAMAVHEVGEDFLLLEEDRLVEPLAAYGRVPEMGGAVRLAAIGVGDSEPGEASLTVTGEAVVPPSPVHLAARPDGAGGWTIGWTRRSRNGWRWTSGTDVPLGEDREEYELRLLAGADELRRIVTDRPFWTYDAAAVAEDMGSAGERAVEVRQIGSHALGRAARLVLAG</sequence>
<evidence type="ECO:0000313" key="4">
    <source>
        <dbReference type="Proteomes" id="UP000028411"/>
    </source>
</evidence>
<dbReference type="eggNOG" id="ENOG502Z84H">
    <property type="taxonomic scope" value="Bacteria"/>
</dbReference>
<evidence type="ECO:0000259" key="2">
    <source>
        <dbReference type="Pfam" id="PF23666"/>
    </source>
</evidence>
<dbReference type="Pfam" id="PF23666">
    <property type="entry name" value="Rcc01698_C"/>
    <property type="match status" value="1"/>
</dbReference>
<dbReference type="AlphaFoldDB" id="A0A081R450"/>
<proteinExistence type="predicted"/>
<dbReference type="Proteomes" id="UP000028411">
    <property type="component" value="Unassembled WGS sequence"/>
</dbReference>
<dbReference type="OrthoDB" id="8445115at2"/>
<accession>A0A081R450</accession>
<protein>
    <submittedName>
        <fullName evidence="3">Uncharacterized protein</fullName>
    </submittedName>
</protein>
<organism evidence="3 4">
    <name type="scientific">Sphingobium chlorophenolicum</name>
    <dbReference type="NCBI Taxonomy" id="46429"/>
    <lineage>
        <taxon>Bacteria</taxon>
        <taxon>Pseudomonadati</taxon>
        <taxon>Pseudomonadota</taxon>
        <taxon>Alphaproteobacteria</taxon>
        <taxon>Sphingomonadales</taxon>
        <taxon>Sphingomonadaceae</taxon>
        <taxon>Sphingobium</taxon>
    </lineage>
</organism>
<dbReference type="InterPro" id="IPR032876">
    <property type="entry name" value="J_dom"/>
</dbReference>
<dbReference type="EMBL" id="JFHR01000116">
    <property type="protein sequence ID" value="KEQ49973.1"/>
    <property type="molecule type" value="Genomic_DNA"/>
</dbReference>
<reference evidence="3 4" key="1">
    <citation type="submission" date="2014-02" db="EMBL/GenBank/DDBJ databases">
        <title>Whole genome sequence of Sphingobium chlorophenolicum NBRC 16172.</title>
        <authorList>
            <person name="Gan H.M."/>
            <person name="Gan H.Y."/>
            <person name="Chew T.H."/>
            <person name="Savka M.A."/>
        </authorList>
    </citation>
    <scope>NUCLEOTIDE SEQUENCE [LARGE SCALE GENOMIC DNA]</scope>
    <source>
        <strain evidence="3 4">NBRC 16172</strain>
    </source>
</reference>
<evidence type="ECO:0000259" key="1">
    <source>
        <dbReference type="Pfam" id="PF13550"/>
    </source>
</evidence>
<dbReference type="Pfam" id="PF13550">
    <property type="entry name" value="Phage-tail_3"/>
    <property type="match status" value="1"/>
</dbReference>
<name>A0A081R450_SPHCR</name>
<dbReference type="InterPro" id="IPR056490">
    <property type="entry name" value="Rcc01698_C"/>
</dbReference>
<comment type="caution">
    <text evidence="3">The sequence shown here is derived from an EMBL/GenBank/DDBJ whole genome shotgun (WGS) entry which is preliminary data.</text>
</comment>